<comment type="pathway">
    <text evidence="5 17">Amino-acid biosynthesis; L-leucine biosynthesis; L-leucine from 3-methyl-2-oxobutanoate: step 4/4.</text>
</comment>
<dbReference type="Proteomes" id="UP001166004">
    <property type="component" value="Unassembled WGS sequence"/>
</dbReference>
<reference evidence="18 19" key="1">
    <citation type="submission" date="2019-07" db="EMBL/GenBank/DDBJ databases">
        <title>SAR11 Genome Evolution.</title>
        <authorList>
            <person name="Giovannoni S."/>
        </authorList>
    </citation>
    <scope>NUCLEOTIDE SEQUENCE [LARGE SCALE GENOMIC DNA]</scope>
    <source>
        <strain evidence="18 19">HTCC9565</strain>
    </source>
</reference>
<dbReference type="Gene3D" id="3.30.470.10">
    <property type="match status" value="1"/>
</dbReference>
<comment type="catalytic activity">
    <reaction evidence="13 17">
        <text>L-isoleucine + 2-oxoglutarate = (S)-3-methyl-2-oxopentanoate + L-glutamate</text>
        <dbReference type="Rhea" id="RHEA:24801"/>
        <dbReference type="ChEBI" id="CHEBI:16810"/>
        <dbReference type="ChEBI" id="CHEBI:29985"/>
        <dbReference type="ChEBI" id="CHEBI:35146"/>
        <dbReference type="ChEBI" id="CHEBI:58045"/>
        <dbReference type="EC" id="2.6.1.42"/>
    </reaction>
</comment>
<comment type="pathway">
    <text evidence="4 17">Amino-acid biosynthesis; L-valine biosynthesis; L-valine from pyruvate: step 4/4.</text>
</comment>
<dbReference type="InterPro" id="IPR001544">
    <property type="entry name" value="Aminotrans_IV"/>
</dbReference>
<comment type="catalytic activity">
    <reaction evidence="14 17">
        <text>L-leucine + 2-oxoglutarate = 4-methyl-2-oxopentanoate + L-glutamate</text>
        <dbReference type="Rhea" id="RHEA:18321"/>
        <dbReference type="ChEBI" id="CHEBI:16810"/>
        <dbReference type="ChEBI" id="CHEBI:17865"/>
        <dbReference type="ChEBI" id="CHEBI:29985"/>
        <dbReference type="ChEBI" id="CHEBI:57427"/>
        <dbReference type="EC" id="2.6.1.42"/>
    </reaction>
</comment>
<keyword evidence="8 17" id="KW-0028">Amino-acid biosynthesis</keyword>
<dbReference type="InterPro" id="IPR043131">
    <property type="entry name" value="BCAT-like_N"/>
</dbReference>
<comment type="cofactor">
    <cofactor evidence="1 16">
        <name>pyridoxal 5'-phosphate</name>
        <dbReference type="ChEBI" id="CHEBI:597326"/>
    </cofactor>
</comment>
<comment type="function">
    <text evidence="2 17">Acts on leucine, isoleucine and valine.</text>
</comment>
<name>A0ABX1T0D7_PELUQ</name>
<dbReference type="NCBIfam" id="NF005726">
    <property type="entry name" value="PRK07544.1"/>
    <property type="match status" value="1"/>
</dbReference>
<dbReference type="RefSeq" id="WP_169036044.1">
    <property type="nucleotide sequence ID" value="NZ_LANA01000001.1"/>
</dbReference>
<evidence type="ECO:0000313" key="19">
    <source>
        <dbReference type="Proteomes" id="UP001166004"/>
    </source>
</evidence>
<dbReference type="InterPro" id="IPR036038">
    <property type="entry name" value="Aminotransferase-like"/>
</dbReference>
<dbReference type="PANTHER" id="PTHR42743:SF11">
    <property type="entry name" value="AMINODEOXYCHORISMATE LYASE"/>
    <property type="match status" value="1"/>
</dbReference>
<evidence type="ECO:0000256" key="15">
    <source>
        <dbReference type="RuleBase" id="RU004106"/>
    </source>
</evidence>
<evidence type="ECO:0000256" key="16">
    <source>
        <dbReference type="RuleBase" id="RU004516"/>
    </source>
</evidence>
<dbReference type="Pfam" id="PF01063">
    <property type="entry name" value="Aminotran_4"/>
    <property type="match status" value="1"/>
</dbReference>
<proteinExistence type="inferred from homology"/>
<dbReference type="NCBIfam" id="NF005146">
    <property type="entry name" value="PRK06606.1"/>
    <property type="match status" value="1"/>
</dbReference>
<comment type="caution">
    <text evidence="18">The sequence shown here is derived from an EMBL/GenBank/DDBJ whole genome shotgun (WGS) entry which is preliminary data.</text>
</comment>
<keyword evidence="9 17" id="KW-0808">Transferase</keyword>
<evidence type="ECO:0000256" key="10">
    <source>
        <dbReference type="ARBA" id="ARBA00022898"/>
    </source>
</evidence>
<keyword evidence="19" id="KW-1185">Reference proteome</keyword>
<gene>
    <name evidence="17" type="primary">ilvE</name>
    <name evidence="18" type="ORF">VP91_00007000</name>
</gene>
<evidence type="ECO:0000256" key="3">
    <source>
        <dbReference type="ARBA" id="ARBA00004824"/>
    </source>
</evidence>
<evidence type="ECO:0000256" key="7">
    <source>
        <dbReference type="ARBA" id="ARBA00022576"/>
    </source>
</evidence>
<comment type="similarity">
    <text evidence="6 15">Belongs to the class-IV pyridoxal-phosphate-dependent aminotransferase family.</text>
</comment>
<keyword evidence="11 17" id="KW-0100">Branched-chain amino acid biosynthesis</keyword>
<dbReference type="InterPro" id="IPR050571">
    <property type="entry name" value="Class-IV_PLP-Dep_Aminotrnsfr"/>
</dbReference>
<evidence type="ECO:0000256" key="4">
    <source>
        <dbReference type="ARBA" id="ARBA00004931"/>
    </source>
</evidence>
<protein>
    <recommendedName>
        <fullName evidence="17">Branched-chain-amino-acid aminotransferase</fullName>
        <shortName evidence="17">BCAT</shortName>
        <ecNumber evidence="17">2.6.1.42</ecNumber>
    </recommendedName>
</protein>
<evidence type="ECO:0000256" key="13">
    <source>
        <dbReference type="ARBA" id="ARBA00048798"/>
    </source>
</evidence>
<organism evidence="18 19">
    <name type="scientific">Pelagibacter ubique</name>
    <dbReference type="NCBI Taxonomy" id="198252"/>
    <lineage>
        <taxon>Bacteria</taxon>
        <taxon>Pseudomonadati</taxon>
        <taxon>Pseudomonadota</taxon>
        <taxon>Alphaproteobacteria</taxon>
        <taxon>Candidatus Pelagibacterales</taxon>
        <taxon>Candidatus Pelagibacteraceae</taxon>
        <taxon>Candidatus Pelagibacter</taxon>
    </lineage>
</organism>
<evidence type="ECO:0000256" key="11">
    <source>
        <dbReference type="ARBA" id="ARBA00023304"/>
    </source>
</evidence>
<evidence type="ECO:0000256" key="5">
    <source>
        <dbReference type="ARBA" id="ARBA00005072"/>
    </source>
</evidence>
<evidence type="ECO:0000313" key="18">
    <source>
        <dbReference type="EMBL" id="NMN67556.1"/>
    </source>
</evidence>
<comment type="pathway">
    <text evidence="3 17">Amino-acid biosynthesis; L-isoleucine biosynthesis; L-isoleucine from 2-oxobutanoate: step 4/4.</text>
</comment>
<evidence type="ECO:0000256" key="12">
    <source>
        <dbReference type="ARBA" id="ARBA00048212"/>
    </source>
</evidence>
<dbReference type="EMBL" id="LANA01000001">
    <property type="protein sequence ID" value="NMN67556.1"/>
    <property type="molecule type" value="Genomic_DNA"/>
</dbReference>
<dbReference type="SUPFAM" id="SSF56752">
    <property type="entry name" value="D-aminoacid aminotransferase-like PLP-dependent enzymes"/>
    <property type="match status" value="1"/>
</dbReference>
<comment type="catalytic activity">
    <reaction evidence="12 17">
        <text>L-valine + 2-oxoglutarate = 3-methyl-2-oxobutanoate + L-glutamate</text>
        <dbReference type="Rhea" id="RHEA:24813"/>
        <dbReference type="ChEBI" id="CHEBI:11851"/>
        <dbReference type="ChEBI" id="CHEBI:16810"/>
        <dbReference type="ChEBI" id="CHEBI:29985"/>
        <dbReference type="ChEBI" id="CHEBI:57762"/>
        <dbReference type="EC" id="2.6.1.42"/>
    </reaction>
</comment>
<dbReference type="GO" id="GO:0008483">
    <property type="term" value="F:transaminase activity"/>
    <property type="evidence" value="ECO:0007669"/>
    <property type="project" value="UniProtKB-KW"/>
</dbReference>
<evidence type="ECO:0000256" key="8">
    <source>
        <dbReference type="ARBA" id="ARBA00022605"/>
    </source>
</evidence>
<dbReference type="InterPro" id="IPR018300">
    <property type="entry name" value="Aminotrans_IV_CS"/>
</dbReference>
<dbReference type="EC" id="2.6.1.42" evidence="17"/>
<dbReference type="InterPro" id="IPR043132">
    <property type="entry name" value="BCAT-like_C"/>
</dbReference>
<keyword evidence="10 16" id="KW-0663">Pyridoxal phosphate</keyword>
<keyword evidence="7 17" id="KW-0032">Aminotransferase</keyword>
<accession>A0ABX1T0D7</accession>
<dbReference type="InterPro" id="IPR005785">
    <property type="entry name" value="B_amino_transI"/>
</dbReference>
<evidence type="ECO:0000256" key="2">
    <source>
        <dbReference type="ARBA" id="ARBA00003109"/>
    </source>
</evidence>
<dbReference type="NCBIfam" id="TIGR01122">
    <property type="entry name" value="ilvE_I"/>
    <property type="match status" value="1"/>
</dbReference>
<dbReference type="Gene3D" id="3.20.10.10">
    <property type="entry name" value="D-amino Acid Aminotransferase, subunit A, domain 2"/>
    <property type="match status" value="1"/>
</dbReference>
<evidence type="ECO:0000256" key="14">
    <source>
        <dbReference type="ARBA" id="ARBA00049229"/>
    </source>
</evidence>
<evidence type="ECO:0000256" key="9">
    <source>
        <dbReference type="ARBA" id="ARBA00022679"/>
    </source>
</evidence>
<dbReference type="PROSITE" id="PS00770">
    <property type="entry name" value="AA_TRANSFER_CLASS_4"/>
    <property type="match status" value="1"/>
</dbReference>
<evidence type="ECO:0000256" key="6">
    <source>
        <dbReference type="ARBA" id="ARBA00009320"/>
    </source>
</evidence>
<sequence length="291" mass="33101">MIPYDKRSGKIWYNNELVDWADAKIHVLNHGLHYASCVFEGERVYEGSIFKLEEHTSRLFYSAKRMGMIIPYTEKEINKACNKIVSVQNVDNGYVRPTIWRGSEMMAISAQKTKIHVAIATWEWGSYFDPKLKVEGIKLNISNWRRPAPNTIPWDTKASGLYMICTLSKHEAEQQGYTDSLMLDHEGNIAEATGANIFFKDQKGEIHTPIPDSFLDGITRRTVIDIAQSKGIKVHQRKITPKELSNFVGCFLTGTAAEVTPVSCIADHQFKVCQTIIDLNESYQVLVRKNK</sequence>
<dbReference type="PANTHER" id="PTHR42743">
    <property type="entry name" value="AMINO-ACID AMINOTRANSFERASE"/>
    <property type="match status" value="1"/>
</dbReference>
<evidence type="ECO:0000256" key="17">
    <source>
        <dbReference type="RuleBase" id="RU364094"/>
    </source>
</evidence>
<evidence type="ECO:0000256" key="1">
    <source>
        <dbReference type="ARBA" id="ARBA00001933"/>
    </source>
</evidence>